<feature type="compositionally biased region" description="Low complexity" evidence="1">
    <location>
        <begin position="209"/>
        <end position="224"/>
    </location>
</feature>
<feature type="transmembrane region" description="Helical" evidence="2">
    <location>
        <begin position="59"/>
        <end position="82"/>
    </location>
</feature>
<feature type="compositionally biased region" description="Basic and acidic residues" evidence="1">
    <location>
        <begin position="92"/>
        <end position="105"/>
    </location>
</feature>
<reference evidence="3 4" key="1">
    <citation type="submission" date="2016-06" db="EMBL/GenBank/DDBJ databases">
        <authorList>
            <person name="Kjaerup R.B."/>
            <person name="Dalgaard T.S."/>
            <person name="Juul-Madsen H.R."/>
        </authorList>
    </citation>
    <scope>NUCLEOTIDE SEQUENCE [LARGE SCALE GENOMIC DNA]</scope>
    <source>
        <strain evidence="3 4">DSM 43818</strain>
    </source>
</reference>
<feature type="transmembrane region" description="Helical" evidence="2">
    <location>
        <begin position="243"/>
        <end position="262"/>
    </location>
</feature>
<keyword evidence="4" id="KW-1185">Reference proteome</keyword>
<sequence>MSAAGYLLALAPVATVVLFSVALRPTAGGVVAPRRLAVTRAALVTGAVAVFTVEALGALGWLTLPAFAVVWLLVLAAAGTAASRRLRRDRARSRAVDADVPHRTDPGPAGRPGTVPAAVGEPVDRVLVTGVTGPADRSGFTGPVGDGDRPGPARTGPGSTADPASGQWRDASRTGAGHPATLTAGGDDSGGDAAVGGRVPRQRRPGDASRAGRPSPGGDPSPAAGWSARLLRFWRTASRGERLLAGTVGGLLLVELLVALLAEPNNFDSQTYHLPKVERWVAQGDLEFWATAIHRQVTIPPGAEYLLLHLRLLTGGDALHNLVQWAAGVGLLLVATRITAQLGGGRRAQLLTAFVLATTPMVTLQATSTQTDLVCAAWVACAATLVLDGLGRRSGIGTLLGLGAATGLTAVTKTSGLIAVGPLLVLWGLAQLRLAYAARRAVAPRVARTVVASGLILLVAATVVGPFLARVTAEFGHPLGPPRLRESVPMERHDPASVLVNALRIGHTAFDTPLAPLRRAGAEAIVAVAGLLGVDPQDREITFGREKFPEPAWYPDEDRVAFPLAGGLALVGAVVALARPSRVSPSGAGPLRAYTMVVVTAVVLHTAMIKWQPWGNRLLLYALALAVPLAGLWLDALFRRRADRAPGDGRRSVAVVLAVTVLATCALAGVLAISYGFPRRLVGAGSVFTTSEWDTRFLRRPQWAAEFRWAADAVGATDARRIGLVQQNDNWEYPWWLLLRGTDGGSPDLVALESVLPERPGADPASVDAIVCTGSRKTCANLVPPGWRLEFRSYVGYALPPQR</sequence>
<feature type="region of interest" description="Disordered" evidence="1">
    <location>
        <begin position="86"/>
        <end position="224"/>
    </location>
</feature>
<proteinExistence type="predicted"/>
<dbReference type="Proteomes" id="UP000199699">
    <property type="component" value="Unassembled WGS sequence"/>
</dbReference>
<dbReference type="RefSeq" id="WP_245712739.1">
    <property type="nucleotide sequence ID" value="NZ_FMHT01000003.1"/>
</dbReference>
<evidence type="ECO:0000256" key="2">
    <source>
        <dbReference type="SAM" id="Phobius"/>
    </source>
</evidence>
<dbReference type="AlphaFoldDB" id="A0A1C6RY07"/>
<feature type="transmembrane region" description="Helical" evidence="2">
    <location>
        <begin position="560"/>
        <end position="579"/>
    </location>
</feature>
<feature type="transmembrane region" description="Helical" evidence="2">
    <location>
        <begin position="318"/>
        <end position="336"/>
    </location>
</feature>
<feature type="transmembrane region" description="Helical" evidence="2">
    <location>
        <begin position="653"/>
        <end position="677"/>
    </location>
</feature>
<feature type="transmembrane region" description="Helical" evidence="2">
    <location>
        <begin position="450"/>
        <end position="469"/>
    </location>
</feature>
<protein>
    <submittedName>
        <fullName evidence="3">Predicted membrane protein</fullName>
    </submittedName>
</protein>
<evidence type="ECO:0000313" key="3">
    <source>
        <dbReference type="EMBL" id="SCL22089.1"/>
    </source>
</evidence>
<feature type="transmembrane region" description="Helical" evidence="2">
    <location>
        <begin position="417"/>
        <end position="438"/>
    </location>
</feature>
<gene>
    <name evidence="3" type="ORF">GA0070616_2465</name>
</gene>
<keyword evidence="2" id="KW-0472">Membrane</keyword>
<feature type="transmembrane region" description="Helical" evidence="2">
    <location>
        <begin position="618"/>
        <end position="638"/>
    </location>
</feature>
<evidence type="ECO:0000256" key="1">
    <source>
        <dbReference type="SAM" id="MobiDB-lite"/>
    </source>
</evidence>
<feature type="transmembrane region" description="Helical" evidence="2">
    <location>
        <begin position="6"/>
        <end position="23"/>
    </location>
</feature>
<feature type="transmembrane region" description="Helical" evidence="2">
    <location>
        <begin position="35"/>
        <end position="53"/>
    </location>
</feature>
<evidence type="ECO:0000313" key="4">
    <source>
        <dbReference type="Proteomes" id="UP000199699"/>
    </source>
</evidence>
<keyword evidence="2" id="KW-0812">Transmembrane</keyword>
<organism evidence="3 4">
    <name type="scientific">Micromonospora nigra</name>
    <dbReference type="NCBI Taxonomy" id="145857"/>
    <lineage>
        <taxon>Bacteria</taxon>
        <taxon>Bacillati</taxon>
        <taxon>Actinomycetota</taxon>
        <taxon>Actinomycetes</taxon>
        <taxon>Micromonosporales</taxon>
        <taxon>Micromonosporaceae</taxon>
        <taxon>Micromonospora</taxon>
    </lineage>
</organism>
<feature type="transmembrane region" description="Helical" evidence="2">
    <location>
        <begin position="370"/>
        <end position="387"/>
    </location>
</feature>
<keyword evidence="2" id="KW-1133">Transmembrane helix</keyword>
<accession>A0A1C6RY07</accession>
<dbReference type="STRING" id="145857.GA0070616_2465"/>
<feature type="transmembrane region" description="Helical" evidence="2">
    <location>
        <begin position="591"/>
        <end position="612"/>
    </location>
</feature>
<name>A0A1C6RY07_9ACTN</name>
<dbReference type="EMBL" id="FMHT01000003">
    <property type="protein sequence ID" value="SCL22089.1"/>
    <property type="molecule type" value="Genomic_DNA"/>
</dbReference>